<evidence type="ECO:0000313" key="3">
    <source>
        <dbReference type="EMBL" id="GAA3523801.1"/>
    </source>
</evidence>
<protein>
    <recommendedName>
        <fullName evidence="2">HTH LytTR-type domain-containing protein</fullName>
    </recommendedName>
</protein>
<feature type="domain" description="HTH LytTR-type" evidence="2">
    <location>
        <begin position="136"/>
        <end position="240"/>
    </location>
</feature>
<dbReference type="Proteomes" id="UP001500459">
    <property type="component" value="Unassembled WGS sequence"/>
</dbReference>
<evidence type="ECO:0000313" key="4">
    <source>
        <dbReference type="Proteomes" id="UP001500459"/>
    </source>
</evidence>
<keyword evidence="1" id="KW-0472">Membrane</keyword>
<dbReference type="PANTHER" id="PTHR37299">
    <property type="entry name" value="TRANSCRIPTIONAL REGULATOR-RELATED"/>
    <property type="match status" value="1"/>
</dbReference>
<accession>A0ABP6UZ59</accession>
<dbReference type="Pfam" id="PF04397">
    <property type="entry name" value="LytTR"/>
    <property type="match status" value="1"/>
</dbReference>
<proteinExistence type="predicted"/>
<feature type="transmembrane region" description="Helical" evidence="1">
    <location>
        <begin position="62"/>
        <end position="85"/>
    </location>
</feature>
<dbReference type="Gene3D" id="2.40.50.1020">
    <property type="entry name" value="LytTr DNA-binding domain"/>
    <property type="match status" value="1"/>
</dbReference>
<feature type="transmembrane region" description="Helical" evidence="1">
    <location>
        <begin position="20"/>
        <end position="42"/>
    </location>
</feature>
<keyword evidence="1" id="KW-1133">Transmembrane helix</keyword>
<dbReference type="SMART" id="SM00850">
    <property type="entry name" value="LytTR"/>
    <property type="match status" value="1"/>
</dbReference>
<keyword evidence="1" id="KW-0812">Transmembrane</keyword>
<reference evidence="4" key="1">
    <citation type="journal article" date="2019" name="Int. J. Syst. Evol. Microbiol.">
        <title>The Global Catalogue of Microorganisms (GCM) 10K type strain sequencing project: providing services to taxonomists for standard genome sequencing and annotation.</title>
        <authorList>
            <consortium name="The Broad Institute Genomics Platform"/>
            <consortium name="The Broad Institute Genome Sequencing Center for Infectious Disease"/>
            <person name="Wu L."/>
            <person name="Ma J."/>
        </authorList>
    </citation>
    <scope>NUCLEOTIDE SEQUENCE [LARGE SCALE GENOMIC DNA]</scope>
    <source>
        <strain evidence="4">JCM 17106</strain>
    </source>
</reference>
<dbReference type="PANTHER" id="PTHR37299:SF1">
    <property type="entry name" value="STAGE 0 SPORULATION PROTEIN A HOMOLOG"/>
    <property type="match status" value="1"/>
</dbReference>
<gene>
    <name evidence="3" type="ORF">GCM10022393_43310</name>
</gene>
<evidence type="ECO:0000256" key="1">
    <source>
        <dbReference type="SAM" id="Phobius"/>
    </source>
</evidence>
<keyword evidence="4" id="KW-1185">Reference proteome</keyword>
<dbReference type="InterPro" id="IPR007492">
    <property type="entry name" value="LytTR_DNA-bd_dom"/>
</dbReference>
<evidence type="ECO:0000259" key="2">
    <source>
        <dbReference type="SMART" id="SM00850"/>
    </source>
</evidence>
<organism evidence="3 4">
    <name type="scientific">Aquimarina addita</name>
    <dbReference type="NCBI Taxonomy" id="870485"/>
    <lineage>
        <taxon>Bacteria</taxon>
        <taxon>Pseudomonadati</taxon>
        <taxon>Bacteroidota</taxon>
        <taxon>Flavobacteriia</taxon>
        <taxon>Flavobacteriales</taxon>
        <taxon>Flavobacteriaceae</taxon>
        <taxon>Aquimarina</taxon>
    </lineage>
</organism>
<dbReference type="InterPro" id="IPR046947">
    <property type="entry name" value="LytR-like"/>
</dbReference>
<name>A0ABP6UZ59_9FLAO</name>
<dbReference type="EMBL" id="BAABCW010000042">
    <property type="protein sequence ID" value="GAA3523801.1"/>
    <property type="molecule type" value="Genomic_DNA"/>
</dbReference>
<feature type="transmembrane region" description="Helical" evidence="1">
    <location>
        <begin position="91"/>
        <end position="115"/>
    </location>
</feature>
<comment type="caution">
    <text evidence="3">The sequence shown here is derived from an EMBL/GenBank/DDBJ whole genome shotgun (WGS) entry which is preliminary data.</text>
</comment>
<sequence>MANHLTNAEHFPLNESYRFPLYGIVTSICLGLVILVITELTYSYFTRHIFKENVTLKLALRFLFTTLGIITLIYIPVFYVAAIINGDNFNLYALSIGLLITLAICAILITIAYALEIYSLYKNQLEQGTLLIQNGNRKKVVPIKDVLYGYSANKVVYLVEENNTITATDFTLQTLEEKLEGFSFFRASRNVLLQHRAVKEIKAIENGKLSVRIQPNFLEQEQLKIVVSRYKKKEFMLWFENRIPVLSTIEV</sequence>